<evidence type="ECO:0000256" key="3">
    <source>
        <dbReference type="ARBA" id="ARBA00022771"/>
    </source>
</evidence>
<dbReference type="GO" id="GO:0003723">
    <property type="term" value="F:RNA binding"/>
    <property type="evidence" value="ECO:0007669"/>
    <property type="project" value="InterPro"/>
</dbReference>
<sequence>MTSHLLPTWLWLFSTRQAVSVSLLISCDFINVTRWKVAICGEYVKSRYKTCSRGRTCNFIHCFRNPGGDYEWADSDRPPQKYWVEKMVALFGYSDAYEKQMMEDNSGQLRNSSKKSMTDSQRFVVQRSSSRDGSCSSFTGSSRRYDNENNAPKGTGHHRPSGEENAYLKDFNHRKNRKYCIESDGELLHMDGDTDRDIYHGHRRKSARQENGDHKNKTYETDSDGHLLKRGQSRVTEHGSTRKSSSQRRKAGVHHDYGDCEKKVHEVGGDWSTRDRESYHDCRRSSGHKRKARYADNHKERKSKAHDSDGEWSDSNRKGDEPHIIRKSLVHIGNASNSLKQQESSARSCTAELSEEMLDKDAEKDSSHASKRSKHWDKSGR</sequence>
<evidence type="ECO:0000256" key="7">
    <source>
        <dbReference type="SAM" id="SignalP"/>
    </source>
</evidence>
<feature type="region of interest" description="Disordered" evidence="6">
    <location>
        <begin position="202"/>
        <end position="260"/>
    </location>
</feature>
<keyword evidence="10" id="KW-1185">Reference proteome</keyword>
<organism evidence="9 10">
    <name type="scientific">Rosa chinensis</name>
    <name type="common">China rose</name>
    <dbReference type="NCBI Taxonomy" id="74649"/>
    <lineage>
        <taxon>Eukaryota</taxon>
        <taxon>Viridiplantae</taxon>
        <taxon>Streptophyta</taxon>
        <taxon>Embryophyta</taxon>
        <taxon>Tracheophyta</taxon>
        <taxon>Spermatophyta</taxon>
        <taxon>Magnoliopsida</taxon>
        <taxon>eudicotyledons</taxon>
        <taxon>Gunneridae</taxon>
        <taxon>Pentapetalae</taxon>
        <taxon>rosids</taxon>
        <taxon>fabids</taxon>
        <taxon>Rosales</taxon>
        <taxon>Rosaceae</taxon>
        <taxon>Rosoideae</taxon>
        <taxon>Rosoideae incertae sedis</taxon>
        <taxon>Rosa</taxon>
    </lineage>
</organism>
<feature type="compositionally biased region" description="Polar residues" evidence="6">
    <location>
        <begin position="104"/>
        <end position="119"/>
    </location>
</feature>
<evidence type="ECO:0000256" key="6">
    <source>
        <dbReference type="SAM" id="MobiDB-lite"/>
    </source>
</evidence>
<keyword evidence="1 5" id="KW-0479">Metal-binding</keyword>
<keyword evidence="2" id="KW-0677">Repeat</keyword>
<evidence type="ECO:0000313" key="9">
    <source>
        <dbReference type="EMBL" id="PRQ24449.1"/>
    </source>
</evidence>
<feature type="compositionally biased region" description="Low complexity" evidence="6">
    <location>
        <begin position="120"/>
        <end position="142"/>
    </location>
</feature>
<dbReference type="AlphaFoldDB" id="A0A2P6PR80"/>
<dbReference type="PROSITE" id="PS50103">
    <property type="entry name" value="ZF_C3H1"/>
    <property type="match status" value="1"/>
</dbReference>
<dbReference type="Proteomes" id="UP000238479">
    <property type="component" value="Chromosome 6"/>
</dbReference>
<dbReference type="Gramene" id="PRQ24449">
    <property type="protein sequence ID" value="PRQ24449"/>
    <property type="gene ID" value="RchiOBHm_Chr6g0272531"/>
</dbReference>
<dbReference type="GO" id="GO:0089701">
    <property type="term" value="C:U2AF complex"/>
    <property type="evidence" value="ECO:0007669"/>
    <property type="project" value="InterPro"/>
</dbReference>
<feature type="compositionally biased region" description="Basic and acidic residues" evidence="6">
    <location>
        <begin position="293"/>
        <end position="324"/>
    </location>
</feature>
<feature type="chain" id="PRO_5015124321" evidence="7">
    <location>
        <begin position="21"/>
        <end position="381"/>
    </location>
</feature>
<evidence type="ECO:0000256" key="4">
    <source>
        <dbReference type="ARBA" id="ARBA00022833"/>
    </source>
</evidence>
<accession>A0A2P6PR80</accession>
<dbReference type="OMA" id="ADNHKER"/>
<dbReference type="InterPro" id="IPR009145">
    <property type="entry name" value="U2AF_small"/>
</dbReference>
<feature type="signal peptide" evidence="7">
    <location>
        <begin position="1"/>
        <end position="20"/>
    </location>
</feature>
<comment type="caution">
    <text evidence="9">The sequence shown here is derived from an EMBL/GenBank/DDBJ whole genome shotgun (WGS) entry which is preliminary data.</text>
</comment>
<dbReference type="STRING" id="74649.A0A2P6PR80"/>
<evidence type="ECO:0000313" key="10">
    <source>
        <dbReference type="Proteomes" id="UP000238479"/>
    </source>
</evidence>
<gene>
    <name evidence="9" type="ORF">RchiOBHm_Chr6g0272531</name>
</gene>
<protein>
    <submittedName>
        <fullName evidence="9">Putative transcription factor C3H family</fullName>
    </submittedName>
</protein>
<evidence type="ECO:0000256" key="5">
    <source>
        <dbReference type="PROSITE-ProRule" id="PRU00723"/>
    </source>
</evidence>
<feature type="compositionally biased region" description="Basic and acidic residues" evidence="6">
    <location>
        <begin position="207"/>
        <end position="227"/>
    </location>
</feature>
<name>A0A2P6PR80_ROSCH</name>
<feature type="compositionally biased region" description="Basic and acidic residues" evidence="6">
    <location>
        <begin position="272"/>
        <end position="284"/>
    </location>
</feature>
<evidence type="ECO:0000256" key="1">
    <source>
        <dbReference type="ARBA" id="ARBA00022723"/>
    </source>
</evidence>
<feature type="region of interest" description="Disordered" evidence="6">
    <location>
        <begin position="272"/>
        <end position="381"/>
    </location>
</feature>
<feature type="domain" description="C3H1-type" evidence="8">
    <location>
        <begin position="34"/>
        <end position="64"/>
    </location>
</feature>
<keyword evidence="3 5" id="KW-0863">Zinc-finger</keyword>
<proteinExistence type="predicted"/>
<evidence type="ECO:0000259" key="8">
    <source>
        <dbReference type="PROSITE" id="PS50103"/>
    </source>
</evidence>
<reference evidence="9 10" key="1">
    <citation type="journal article" date="2018" name="Nat. Genet.">
        <title>The Rosa genome provides new insights in the design of modern roses.</title>
        <authorList>
            <person name="Bendahmane M."/>
        </authorList>
    </citation>
    <scope>NUCLEOTIDE SEQUENCE [LARGE SCALE GENOMIC DNA]</scope>
    <source>
        <strain evidence="10">cv. Old Blush</strain>
    </source>
</reference>
<feature type="region of interest" description="Disordered" evidence="6">
    <location>
        <begin position="104"/>
        <end position="170"/>
    </location>
</feature>
<dbReference type="GO" id="GO:0008270">
    <property type="term" value="F:zinc ion binding"/>
    <property type="evidence" value="ECO:0007669"/>
    <property type="project" value="UniProtKB-KW"/>
</dbReference>
<dbReference type="GO" id="GO:0000398">
    <property type="term" value="P:mRNA splicing, via spliceosome"/>
    <property type="evidence" value="ECO:0007669"/>
    <property type="project" value="InterPro"/>
</dbReference>
<dbReference type="InterPro" id="IPR000571">
    <property type="entry name" value="Znf_CCCH"/>
</dbReference>
<dbReference type="PANTHER" id="PTHR12620">
    <property type="entry name" value="U2 SNRNP AUXILIARY FACTOR, SMALL SUBUNIT"/>
    <property type="match status" value="1"/>
</dbReference>
<dbReference type="EMBL" id="PDCK01000044">
    <property type="protein sequence ID" value="PRQ24449.1"/>
    <property type="molecule type" value="Genomic_DNA"/>
</dbReference>
<feature type="compositionally biased region" description="Polar residues" evidence="6">
    <location>
        <begin position="334"/>
        <end position="348"/>
    </location>
</feature>
<evidence type="ECO:0000256" key="2">
    <source>
        <dbReference type="ARBA" id="ARBA00022737"/>
    </source>
</evidence>
<feature type="zinc finger region" description="C3H1-type" evidence="5">
    <location>
        <begin position="34"/>
        <end position="64"/>
    </location>
</feature>
<keyword evidence="4 5" id="KW-0862">Zinc</keyword>
<feature type="compositionally biased region" description="Basic and acidic residues" evidence="6">
    <location>
        <begin position="160"/>
        <end position="170"/>
    </location>
</feature>
<keyword evidence="7" id="KW-0732">Signal</keyword>
<feature type="compositionally biased region" description="Basic and acidic residues" evidence="6">
    <location>
        <begin position="357"/>
        <end position="368"/>
    </location>
</feature>